<dbReference type="Proteomes" id="UP000028990">
    <property type="component" value="Unassembled WGS sequence"/>
</dbReference>
<dbReference type="PANTHER" id="PTHR15562">
    <property type="entry name" value="TP53-TARGET GENE 5 PROTEIN"/>
    <property type="match status" value="1"/>
</dbReference>
<feature type="region of interest" description="Disordered" evidence="1">
    <location>
        <begin position="116"/>
        <end position="175"/>
    </location>
</feature>
<dbReference type="EMBL" id="KN122459">
    <property type="protein sequence ID" value="KFO30254.1"/>
    <property type="molecule type" value="Genomic_DNA"/>
</dbReference>
<organism evidence="2 3">
    <name type="scientific">Fukomys damarensis</name>
    <name type="common">Damaraland mole rat</name>
    <name type="synonym">Cryptomys damarensis</name>
    <dbReference type="NCBI Taxonomy" id="885580"/>
    <lineage>
        <taxon>Eukaryota</taxon>
        <taxon>Metazoa</taxon>
        <taxon>Chordata</taxon>
        <taxon>Craniata</taxon>
        <taxon>Vertebrata</taxon>
        <taxon>Euteleostomi</taxon>
        <taxon>Mammalia</taxon>
        <taxon>Eutheria</taxon>
        <taxon>Euarchontoglires</taxon>
        <taxon>Glires</taxon>
        <taxon>Rodentia</taxon>
        <taxon>Hystricomorpha</taxon>
        <taxon>Bathyergidae</taxon>
        <taxon>Fukomys</taxon>
    </lineage>
</organism>
<dbReference type="InterPro" id="IPR029290">
    <property type="entry name" value="TP53TG5"/>
</dbReference>
<evidence type="ECO:0000256" key="1">
    <source>
        <dbReference type="SAM" id="MobiDB-lite"/>
    </source>
</evidence>
<keyword evidence="3" id="KW-1185">Reference proteome</keyword>
<dbReference type="PANTHER" id="PTHR15562:SF0">
    <property type="entry name" value="TP53-TARGET GENE 5 PROTEIN"/>
    <property type="match status" value="1"/>
</dbReference>
<feature type="compositionally biased region" description="Basic and acidic residues" evidence="1">
    <location>
        <begin position="116"/>
        <end position="145"/>
    </location>
</feature>
<dbReference type="Pfam" id="PF15331">
    <property type="entry name" value="TP53IP5"/>
    <property type="match status" value="1"/>
</dbReference>
<reference evidence="2 3" key="1">
    <citation type="submission" date="2013-11" db="EMBL/GenBank/DDBJ databases">
        <title>The Damaraland mole rat (Fukomys damarensis) genome and evolution of African mole rats.</title>
        <authorList>
            <person name="Gladyshev V.N."/>
            <person name="Fang X."/>
        </authorList>
    </citation>
    <scope>NUCLEOTIDE SEQUENCE [LARGE SCALE GENOMIC DNA]</scope>
    <source>
        <tissue evidence="2">Liver</tissue>
    </source>
</reference>
<proteinExistence type="predicted"/>
<dbReference type="AlphaFoldDB" id="A0A091DDR0"/>
<evidence type="ECO:0000313" key="3">
    <source>
        <dbReference type="Proteomes" id="UP000028990"/>
    </source>
</evidence>
<protein>
    <submittedName>
        <fullName evidence="2">TP53-target gene 5 protein</fullName>
    </submittedName>
</protein>
<gene>
    <name evidence="2" type="ORF">H920_08382</name>
</gene>
<name>A0A091DDR0_FUKDA</name>
<feature type="compositionally biased region" description="Basic residues" evidence="1">
    <location>
        <begin position="1"/>
        <end position="10"/>
    </location>
</feature>
<sequence>MCPSAKKKPKNGVVSKMEDEKVQDKIKQPVHKAIERNRLKMVLRNLSLLKLFKSSNSRIQELHNLARRCWNSMIRFPKIFRVSSGESSVCNTVKQNNEKFQEAPCLEKNLECKKVESTGEPKEDPEISSTEKDSPATVPRKKEQTEPALPRASKGHGLNTGAQGRHPATRGPPVVLSKTYSYRTPMGDMRQLDVNGQYTWFEGLPTRIHLPGPRVLCRASQLRRVKRRCTRFCSASLEVPMYRSYKVPQPWVLGDPAPEVLWSLGCRYKVYHTCEPNALCDCQRKLIFKSQSKESKKLGFQNSMFELYNPRSQGFGGT</sequence>
<dbReference type="eggNOG" id="ENOG502SYWX">
    <property type="taxonomic scope" value="Eukaryota"/>
</dbReference>
<accession>A0A091DDR0</accession>
<evidence type="ECO:0000313" key="2">
    <source>
        <dbReference type="EMBL" id="KFO30254.1"/>
    </source>
</evidence>
<feature type="region of interest" description="Disordered" evidence="1">
    <location>
        <begin position="1"/>
        <end position="22"/>
    </location>
</feature>